<dbReference type="SMART" id="SM00487">
    <property type="entry name" value="DEXDc"/>
    <property type="match status" value="1"/>
</dbReference>
<dbReference type="InterPro" id="IPR027417">
    <property type="entry name" value="P-loop_NTPase"/>
</dbReference>
<dbReference type="InterPro" id="IPR050079">
    <property type="entry name" value="DEAD_box_RNA_helicase"/>
</dbReference>
<evidence type="ECO:0000259" key="8">
    <source>
        <dbReference type="PROSITE" id="PS51192"/>
    </source>
</evidence>
<proteinExistence type="inferred from homology"/>
<keyword evidence="1" id="KW-0963">Cytoplasm</keyword>
<dbReference type="GO" id="GO:0016787">
    <property type="term" value="F:hydrolase activity"/>
    <property type="evidence" value="ECO:0007669"/>
    <property type="project" value="UniProtKB-KW"/>
</dbReference>
<dbReference type="GO" id="GO:0005829">
    <property type="term" value="C:cytosol"/>
    <property type="evidence" value="ECO:0007669"/>
    <property type="project" value="TreeGrafter"/>
</dbReference>
<reference evidence="11 12" key="1">
    <citation type="submission" date="2016-10" db="EMBL/GenBank/DDBJ databases">
        <authorList>
            <person name="de Groot N.N."/>
        </authorList>
    </citation>
    <scope>NUCLEOTIDE SEQUENCE [LARGE SCALE GENOMIC DNA]</scope>
    <source>
        <strain evidence="11 12">DSM 11978</strain>
    </source>
</reference>
<evidence type="ECO:0000313" key="11">
    <source>
        <dbReference type="EMBL" id="SEL02316.1"/>
    </source>
</evidence>
<evidence type="ECO:0000259" key="10">
    <source>
        <dbReference type="PROSITE" id="PS51195"/>
    </source>
</evidence>
<evidence type="ECO:0000256" key="4">
    <source>
        <dbReference type="ARBA" id="ARBA00022806"/>
    </source>
</evidence>
<dbReference type="EMBL" id="FOAK01000008">
    <property type="protein sequence ID" value="SEL02316.1"/>
    <property type="molecule type" value="Genomic_DNA"/>
</dbReference>
<dbReference type="GO" id="GO:0005524">
    <property type="term" value="F:ATP binding"/>
    <property type="evidence" value="ECO:0007669"/>
    <property type="project" value="UniProtKB-KW"/>
</dbReference>
<organism evidence="11 12">
    <name type="scientific">Methanobrevibacter gottschalkii</name>
    <dbReference type="NCBI Taxonomy" id="190974"/>
    <lineage>
        <taxon>Archaea</taxon>
        <taxon>Methanobacteriati</taxon>
        <taxon>Methanobacteriota</taxon>
        <taxon>Methanomada group</taxon>
        <taxon>Methanobacteria</taxon>
        <taxon>Methanobacteriales</taxon>
        <taxon>Methanobacteriaceae</taxon>
        <taxon>Methanobrevibacter</taxon>
    </lineage>
</organism>
<sequence length="427" mass="48190">MNFNELNISDNIKNGLKGMGFTKATPIQEQSIPVTLKGKDVMGQAQTGSGKTVAFAIPIIEKIFIDDKSPQAIVLCPTRELCMQVADEISKVASNIKKLKILSVYGGQPIGRQTRVLKKGVHIVVGTPGRVIDHINRGNLDLNGIESVVLDEADEMLNMGFRDDMEFILKNTPKTRQTLLFSATMPDEIKKIARKYQRNPKFIKVKANKKNTPKITQYSFKCNAKYKFDDMTRLLDVFDVELALIFCNTKKGVNYVAKHLKKRGYSVDSLHGDMTQKMRDKVMNKFRNDNIDILVATDVAARGLDVDNLDVIINYDVPQNPENYIHRIGRTARAGKLGYAFTLVCRDETRRFAAIKKANNTKITEKQIPSYKEVETIKNKLILDKVINCIERGELEDSYINSIKDSMNKKINAQQLAAGLLKMVREN</sequence>
<dbReference type="PROSITE" id="PS51192">
    <property type="entry name" value="HELICASE_ATP_BIND_1"/>
    <property type="match status" value="1"/>
</dbReference>
<keyword evidence="3 7" id="KW-0378">Hydrolase</keyword>
<dbReference type="CDD" id="cd18787">
    <property type="entry name" value="SF2_C_DEAD"/>
    <property type="match status" value="1"/>
</dbReference>
<evidence type="ECO:0000256" key="5">
    <source>
        <dbReference type="ARBA" id="ARBA00022840"/>
    </source>
</evidence>
<evidence type="ECO:0000256" key="2">
    <source>
        <dbReference type="ARBA" id="ARBA00022741"/>
    </source>
</evidence>
<dbReference type="GO" id="GO:0003676">
    <property type="term" value="F:nucleic acid binding"/>
    <property type="evidence" value="ECO:0007669"/>
    <property type="project" value="InterPro"/>
</dbReference>
<evidence type="ECO:0000256" key="3">
    <source>
        <dbReference type="ARBA" id="ARBA00022801"/>
    </source>
</evidence>
<dbReference type="InterPro" id="IPR014014">
    <property type="entry name" value="RNA_helicase_DEAD_Q_motif"/>
</dbReference>
<comment type="similarity">
    <text evidence="7">Belongs to the DEAD box helicase family.</text>
</comment>
<keyword evidence="5 7" id="KW-0067">ATP-binding</keyword>
<dbReference type="Pfam" id="PF00270">
    <property type="entry name" value="DEAD"/>
    <property type="match status" value="1"/>
</dbReference>
<dbReference type="PROSITE" id="PS51195">
    <property type="entry name" value="Q_MOTIF"/>
    <property type="match status" value="1"/>
</dbReference>
<gene>
    <name evidence="11" type="ORF">SAMN05216439_1825</name>
</gene>
<dbReference type="GO" id="GO:0140097">
    <property type="term" value="F:catalytic activity, acting on DNA"/>
    <property type="evidence" value="ECO:0007669"/>
    <property type="project" value="UniProtKB-ARBA"/>
</dbReference>
<dbReference type="RefSeq" id="WP_091699533.1">
    <property type="nucleotide sequence ID" value="NZ_FOAK01000008.1"/>
</dbReference>
<evidence type="ECO:0000313" key="12">
    <source>
        <dbReference type="Proteomes" id="UP000199506"/>
    </source>
</evidence>
<evidence type="ECO:0000256" key="7">
    <source>
        <dbReference type="RuleBase" id="RU000492"/>
    </source>
</evidence>
<feature type="domain" description="Helicase ATP-binding" evidence="8">
    <location>
        <begin position="32"/>
        <end position="203"/>
    </location>
</feature>
<dbReference type="FunFam" id="3.40.50.300:FF:000108">
    <property type="entry name" value="ATP-dependent RNA helicase RhlE"/>
    <property type="match status" value="1"/>
</dbReference>
<dbReference type="GO" id="GO:0003724">
    <property type="term" value="F:RNA helicase activity"/>
    <property type="evidence" value="ECO:0007669"/>
    <property type="project" value="InterPro"/>
</dbReference>
<dbReference type="PANTHER" id="PTHR47959:SF13">
    <property type="entry name" value="ATP-DEPENDENT RNA HELICASE RHLE"/>
    <property type="match status" value="1"/>
</dbReference>
<protein>
    <submittedName>
        <fullName evidence="11">ATP-dependent RNA helicase DeaD</fullName>
    </submittedName>
</protein>
<dbReference type="OrthoDB" id="4631at2157"/>
<dbReference type="InterPro" id="IPR011545">
    <property type="entry name" value="DEAD/DEAH_box_helicase_dom"/>
</dbReference>
<dbReference type="AlphaFoldDB" id="A0A1H7LTQ4"/>
<dbReference type="PANTHER" id="PTHR47959">
    <property type="entry name" value="ATP-DEPENDENT RNA HELICASE RHLE-RELATED"/>
    <property type="match status" value="1"/>
</dbReference>
<accession>A0A1H7LTQ4</accession>
<dbReference type="InterPro" id="IPR000629">
    <property type="entry name" value="RNA-helicase_DEAD-box_CS"/>
</dbReference>
<dbReference type="PROSITE" id="PS00039">
    <property type="entry name" value="DEAD_ATP_HELICASE"/>
    <property type="match status" value="1"/>
</dbReference>
<evidence type="ECO:0000256" key="6">
    <source>
        <dbReference type="PROSITE-ProRule" id="PRU00552"/>
    </source>
</evidence>
<dbReference type="SMART" id="SM00490">
    <property type="entry name" value="HELICc"/>
    <property type="match status" value="1"/>
</dbReference>
<dbReference type="Proteomes" id="UP000199506">
    <property type="component" value="Unassembled WGS sequence"/>
</dbReference>
<dbReference type="CDD" id="cd00268">
    <property type="entry name" value="DEADc"/>
    <property type="match status" value="1"/>
</dbReference>
<dbReference type="InterPro" id="IPR014001">
    <property type="entry name" value="Helicase_ATP-bd"/>
</dbReference>
<feature type="short sequence motif" description="Q motif" evidence="6">
    <location>
        <begin position="1"/>
        <end position="29"/>
    </location>
</feature>
<dbReference type="SUPFAM" id="SSF52540">
    <property type="entry name" value="P-loop containing nucleoside triphosphate hydrolases"/>
    <property type="match status" value="1"/>
</dbReference>
<name>A0A1H7LTQ4_9EURY</name>
<evidence type="ECO:0000256" key="1">
    <source>
        <dbReference type="ARBA" id="ARBA00022490"/>
    </source>
</evidence>
<dbReference type="InterPro" id="IPR044742">
    <property type="entry name" value="DEAD/DEAH_RhlB"/>
</dbReference>
<feature type="domain" description="DEAD-box RNA helicase Q" evidence="10">
    <location>
        <begin position="1"/>
        <end position="29"/>
    </location>
</feature>
<keyword evidence="2 7" id="KW-0547">Nucleotide-binding</keyword>
<dbReference type="Gene3D" id="3.40.50.300">
    <property type="entry name" value="P-loop containing nucleotide triphosphate hydrolases"/>
    <property type="match status" value="2"/>
</dbReference>
<evidence type="ECO:0000259" key="9">
    <source>
        <dbReference type="PROSITE" id="PS51194"/>
    </source>
</evidence>
<keyword evidence="4 7" id="KW-0347">Helicase</keyword>
<dbReference type="STRING" id="190974.SAMN05216439_1825"/>
<dbReference type="InterPro" id="IPR001650">
    <property type="entry name" value="Helicase_C-like"/>
</dbReference>
<feature type="domain" description="Helicase C-terminal" evidence="9">
    <location>
        <begin position="234"/>
        <end position="375"/>
    </location>
</feature>
<dbReference type="PROSITE" id="PS51194">
    <property type="entry name" value="HELICASE_CTER"/>
    <property type="match status" value="1"/>
</dbReference>
<dbReference type="Pfam" id="PF00271">
    <property type="entry name" value="Helicase_C"/>
    <property type="match status" value="1"/>
</dbReference>